<dbReference type="OrthoDB" id="4184734at2"/>
<organism evidence="2 3">
    <name type="scientific">Streptomyces dysideae</name>
    <dbReference type="NCBI Taxonomy" id="909626"/>
    <lineage>
        <taxon>Bacteria</taxon>
        <taxon>Bacillati</taxon>
        <taxon>Actinomycetota</taxon>
        <taxon>Actinomycetes</taxon>
        <taxon>Kitasatosporales</taxon>
        <taxon>Streptomycetaceae</taxon>
        <taxon>Streptomyces</taxon>
    </lineage>
</organism>
<feature type="transmembrane region" description="Helical" evidence="1">
    <location>
        <begin position="146"/>
        <end position="165"/>
    </location>
</feature>
<reference evidence="2 3" key="1">
    <citation type="submission" date="2015-10" db="EMBL/GenBank/DDBJ databases">
        <title>Draft genome sequence of Streptomyces sp. RV15, isolated from a marine sponge.</title>
        <authorList>
            <person name="Ruckert C."/>
            <person name="Abdelmohsen U.R."/>
            <person name="Winkler A."/>
            <person name="Hentschel U."/>
            <person name="Kalinowski J."/>
            <person name="Kampfer P."/>
            <person name="Glaeser S."/>
        </authorList>
    </citation>
    <scope>NUCLEOTIDE SEQUENCE [LARGE SCALE GENOMIC DNA]</scope>
    <source>
        <strain evidence="2 3">RV15</strain>
    </source>
</reference>
<sequence length="190" mass="19646">MRRNYKVRAGIGAGTSTVLLTLAALTFVPGASMSKDAAAGVMVLGLLVAVPLMIVGLVQGALAKADKSTMWLAVRCLPGRVQAGLAVLGVAGAVLGGTVMGSPADLAEPQIRNGLYYAEDRSERPWKRIEISCSQYETIVRSDQRAMFTIPGAMLAITACLTLAYGELSRADAAAAQAHQAGSAGASLRL</sequence>
<dbReference type="AlphaFoldDB" id="A0A124IFQ8"/>
<dbReference type="EMBL" id="LMXB01000018">
    <property type="protein sequence ID" value="KUO22232.1"/>
    <property type="molecule type" value="Genomic_DNA"/>
</dbReference>
<protein>
    <submittedName>
        <fullName evidence="2">Uncharacterized protein</fullName>
    </submittedName>
</protein>
<name>A0A124IFQ8_9ACTN</name>
<comment type="caution">
    <text evidence="2">The sequence shown here is derived from an EMBL/GenBank/DDBJ whole genome shotgun (WGS) entry which is preliminary data.</text>
</comment>
<dbReference type="Proteomes" id="UP000053260">
    <property type="component" value="Unassembled WGS sequence"/>
</dbReference>
<keyword evidence="3" id="KW-1185">Reference proteome</keyword>
<evidence type="ECO:0000313" key="3">
    <source>
        <dbReference type="Proteomes" id="UP000053260"/>
    </source>
</evidence>
<evidence type="ECO:0000313" key="2">
    <source>
        <dbReference type="EMBL" id="KUO22232.1"/>
    </source>
</evidence>
<keyword evidence="1" id="KW-0812">Transmembrane</keyword>
<feature type="transmembrane region" description="Helical" evidence="1">
    <location>
        <begin position="37"/>
        <end position="62"/>
    </location>
</feature>
<gene>
    <name evidence="2" type="ORF">AQJ91_04445</name>
</gene>
<evidence type="ECO:0000256" key="1">
    <source>
        <dbReference type="SAM" id="Phobius"/>
    </source>
</evidence>
<proteinExistence type="predicted"/>
<feature type="transmembrane region" description="Helical" evidence="1">
    <location>
        <begin position="12"/>
        <end position="31"/>
    </location>
</feature>
<dbReference type="RefSeq" id="WP_067016554.1">
    <property type="nucleotide sequence ID" value="NZ_KQ949076.1"/>
</dbReference>
<keyword evidence="1" id="KW-1133">Transmembrane helix</keyword>
<accession>A0A124IFQ8</accession>
<feature type="transmembrane region" description="Helical" evidence="1">
    <location>
        <begin position="83"/>
        <end position="102"/>
    </location>
</feature>
<keyword evidence="1" id="KW-0472">Membrane</keyword>